<dbReference type="PANTHER" id="PTHR45953">
    <property type="entry name" value="IDURONATE 2-SULFATASE"/>
    <property type="match status" value="1"/>
</dbReference>
<dbReference type="Proteomes" id="UP000655830">
    <property type="component" value="Unassembled WGS sequence"/>
</dbReference>
<gene>
    <name evidence="4" type="ORF">H8718_03660</name>
</gene>
<organism evidence="4 5">
    <name type="scientific">Zhenhengia yiwuensis</name>
    <dbReference type="NCBI Taxonomy" id="2763666"/>
    <lineage>
        <taxon>Bacteria</taxon>
        <taxon>Bacillati</taxon>
        <taxon>Bacillota</taxon>
        <taxon>Clostridia</taxon>
        <taxon>Lachnospirales</taxon>
        <taxon>Lachnospiraceae</taxon>
        <taxon>Zhenhengia</taxon>
    </lineage>
</organism>
<keyword evidence="1" id="KW-0479">Metal-binding</keyword>
<comment type="caution">
    <text evidence="4">The sequence shown here is derived from an EMBL/GenBank/DDBJ whole genome shotgun (WGS) entry which is preliminary data.</text>
</comment>
<dbReference type="InterPro" id="IPR000917">
    <property type="entry name" value="Sulfatase_N"/>
</dbReference>
<dbReference type="InterPro" id="IPR017850">
    <property type="entry name" value="Alkaline_phosphatase_core_sf"/>
</dbReference>
<proteinExistence type="predicted"/>
<keyword evidence="2 4" id="KW-0378">Hydrolase</keyword>
<protein>
    <submittedName>
        <fullName evidence="4">Sulfatase-like hydrolase/transferase</fullName>
    </submittedName>
</protein>
<dbReference type="RefSeq" id="WP_249331604.1">
    <property type="nucleotide sequence ID" value="NZ_JACRSY010000004.1"/>
</dbReference>
<reference evidence="4" key="1">
    <citation type="submission" date="2020-08" db="EMBL/GenBank/DDBJ databases">
        <title>Genome public.</title>
        <authorList>
            <person name="Liu C."/>
            <person name="Sun Q."/>
        </authorList>
    </citation>
    <scope>NUCLEOTIDE SEQUENCE</scope>
    <source>
        <strain evidence="4">NSJ-12</strain>
    </source>
</reference>
<dbReference type="GO" id="GO:0008484">
    <property type="term" value="F:sulfuric ester hydrolase activity"/>
    <property type="evidence" value="ECO:0007669"/>
    <property type="project" value="TreeGrafter"/>
</dbReference>
<name>A0A926EFK4_9FIRM</name>
<dbReference type="AlphaFoldDB" id="A0A926EFK4"/>
<evidence type="ECO:0000259" key="3">
    <source>
        <dbReference type="Pfam" id="PF00884"/>
    </source>
</evidence>
<accession>A0A926EFK4</accession>
<evidence type="ECO:0000256" key="1">
    <source>
        <dbReference type="ARBA" id="ARBA00022723"/>
    </source>
</evidence>
<evidence type="ECO:0000313" key="4">
    <source>
        <dbReference type="EMBL" id="MBC8578624.1"/>
    </source>
</evidence>
<evidence type="ECO:0000313" key="5">
    <source>
        <dbReference type="Proteomes" id="UP000655830"/>
    </source>
</evidence>
<dbReference type="GO" id="GO:0046872">
    <property type="term" value="F:metal ion binding"/>
    <property type="evidence" value="ECO:0007669"/>
    <property type="project" value="UniProtKB-KW"/>
</dbReference>
<dbReference type="Gene3D" id="3.40.720.10">
    <property type="entry name" value="Alkaline Phosphatase, subunit A"/>
    <property type="match status" value="1"/>
</dbReference>
<dbReference type="PANTHER" id="PTHR45953:SF1">
    <property type="entry name" value="IDURONATE 2-SULFATASE"/>
    <property type="match status" value="1"/>
</dbReference>
<dbReference type="GO" id="GO:0005737">
    <property type="term" value="C:cytoplasm"/>
    <property type="evidence" value="ECO:0007669"/>
    <property type="project" value="TreeGrafter"/>
</dbReference>
<dbReference type="SUPFAM" id="SSF53649">
    <property type="entry name" value="Alkaline phosphatase-like"/>
    <property type="match status" value="1"/>
</dbReference>
<dbReference type="Pfam" id="PF00884">
    <property type="entry name" value="Sulfatase"/>
    <property type="match status" value="1"/>
</dbReference>
<feature type="domain" description="Sulfatase N-terminal" evidence="3">
    <location>
        <begin position="5"/>
        <end position="358"/>
    </location>
</feature>
<sequence>MNKKPNILFLMSDEHRFDVSGFTGNPVVRTPFLDRLAKDAVIFTNAYTPSPVCIPARQCIAAGQFPRTCGVENYGQDLPPNYQTFAKTLVQGGYKTAAAGKLHHFGIDQMQGWLYRIAGDCEVSSKHYAQGCNRSATSDNASGLLESGIKWDDKKEILRAGPGHSAYARRDELAVQGAKNFIYEHFIDSYYDRATPYVPLMLYVGLLNPHYPYIAEENLFNYYLNRVELYKNQEPFNHPFLGRCSNCGPLRPGIDIDKRDVKRAMAAYYANIETIDKQFEQVFKALEEAGEDLDEWIIIYTTDHGEMLGEYAIWEKQRFFEGSVKVPLFIRYPKKYEPKKVDKNVNLADLFATLCELTKTPLPDHLDSRSLVPLMAGDDSDWMDESISQWGGRNLMIKWGAVKYQLYTDDGSEVLFDLDTDPSESSNLIHHEKYKALLPKFRERAEALGFRYKTCN</sequence>
<evidence type="ECO:0000256" key="2">
    <source>
        <dbReference type="ARBA" id="ARBA00022801"/>
    </source>
</evidence>
<dbReference type="EMBL" id="JACRSY010000004">
    <property type="protein sequence ID" value="MBC8578624.1"/>
    <property type="molecule type" value="Genomic_DNA"/>
</dbReference>
<keyword evidence="5" id="KW-1185">Reference proteome</keyword>